<keyword evidence="2" id="KW-0812">Transmembrane</keyword>
<evidence type="ECO:0000313" key="3">
    <source>
        <dbReference type="EMBL" id="KAK1800521.1"/>
    </source>
</evidence>
<gene>
    <name evidence="3" type="ORF">P4O66_005740</name>
</gene>
<sequence>SSESDSAERPSLILASLHGSTMGEEPTGGYWGGPVYGPGSDSAESYRDQTDYDNRHSEADSAGSYGPYMDYSEGYAEYGEREGSTATDVRSVVSGNDEPPARTIPPKAPPRRSDTRKPACVKLLEVTSSEEETPSTRTYNPTTCVPAPKPHRGKEEVTPVPTPDAGKVTGAPPGMGVRKSLPPKLARGDPPQVGRTPALPMTGGHTGAAAGSAGLFNSPLCSFVPVCVTVSVVVLVPVLLALARVGLLGAPALPFVAGFGAIAR</sequence>
<protein>
    <submittedName>
        <fullName evidence="3">Uncharacterized protein</fullName>
    </submittedName>
</protein>
<dbReference type="Proteomes" id="UP001239994">
    <property type="component" value="Unassembled WGS sequence"/>
</dbReference>
<comment type="caution">
    <text evidence="3">The sequence shown here is derived from an EMBL/GenBank/DDBJ whole genome shotgun (WGS) entry which is preliminary data.</text>
</comment>
<evidence type="ECO:0000256" key="2">
    <source>
        <dbReference type="SAM" id="Phobius"/>
    </source>
</evidence>
<name>A0AAD9E097_9TELE</name>
<feature type="region of interest" description="Disordered" evidence="1">
    <location>
        <begin position="1"/>
        <end position="176"/>
    </location>
</feature>
<keyword evidence="2" id="KW-0472">Membrane</keyword>
<feature type="transmembrane region" description="Helical" evidence="2">
    <location>
        <begin position="223"/>
        <end position="243"/>
    </location>
</feature>
<proteinExistence type="predicted"/>
<dbReference type="AlphaFoldDB" id="A0AAD9E097"/>
<organism evidence="3 4">
    <name type="scientific">Electrophorus voltai</name>
    <dbReference type="NCBI Taxonomy" id="2609070"/>
    <lineage>
        <taxon>Eukaryota</taxon>
        <taxon>Metazoa</taxon>
        <taxon>Chordata</taxon>
        <taxon>Craniata</taxon>
        <taxon>Vertebrata</taxon>
        <taxon>Euteleostomi</taxon>
        <taxon>Actinopterygii</taxon>
        <taxon>Neopterygii</taxon>
        <taxon>Teleostei</taxon>
        <taxon>Ostariophysi</taxon>
        <taxon>Gymnotiformes</taxon>
        <taxon>Gymnotoidei</taxon>
        <taxon>Gymnotidae</taxon>
        <taxon>Electrophorus</taxon>
    </lineage>
</organism>
<accession>A0AAD9E097</accession>
<feature type="non-terminal residue" evidence="3">
    <location>
        <position position="1"/>
    </location>
</feature>
<feature type="compositionally biased region" description="Basic and acidic residues" evidence="1">
    <location>
        <begin position="44"/>
        <end position="59"/>
    </location>
</feature>
<evidence type="ECO:0000313" key="4">
    <source>
        <dbReference type="Proteomes" id="UP001239994"/>
    </source>
</evidence>
<reference evidence="3" key="1">
    <citation type="submission" date="2023-03" db="EMBL/GenBank/DDBJ databases">
        <title>Electrophorus voltai genome.</title>
        <authorList>
            <person name="Bian C."/>
        </authorList>
    </citation>
    <scope>NUCLEOTIDE SEQUENCE</scope>
    <source>
        <strain evidence="3">CB-2022</strain>
        <tissue evidence="3">Muscle</tissue>
    </source>
</reference>
<keyword evidence="4" id="KW-1185">Reference proteome</keyword>
<keyword evidence="2" id="KW-1133">Transmembrane helix</keyword>
<evidence type="ECO:0000256" key="1">
    <source>
        <dbReference type="SAM" id="MobiDB-lite"/>
    </source>
</evidence>
<dbReference type="EMBL" id="JAROKS010000010">
    <property type="protein sequence ID" value="KAK1800521.1"/>
    <property type="molecule type" value="Genomic_DNA"/>
</dbReference>